<keyword evidence="4 12" id="KW-0863">Zinc-finger</keyword>
<accession>A0A2L2YLN6</accession>
<proteinExistence type="evidence at transcript level"/>
<evidence type="ECO:0000256" key="6">
    <source>
        <dbReference type="ARBA" id="ARBA00023015"/>
    </source>
</evidence>
<dbReference type="OrthoDB" id="6484970at2759"/>
<dbReference type="GO" id="GO:0005654">
    <property type="term" value="C:nucleoplasm"/>
    <property type="evidence" value="ECO:0007669"/>
    <property type="project" value="UniProtKB-SubCell"/>
</dbReference>
<reference evidence="14" key="1">
    <citation type="journal article" date="2016" name="Mol. Ecol. Resour.">
        <title>Evaluation of the impact of RNA preservation methods of spiders for de novo transcriptome assembly.</title>
        <authorList>
            <person name="Kono N."/>
            <person name="Nakamura H."/>
            <person name="Ito Y."/>
            <person name="Tomita M."/>
            <person name="Arakawa K."/>
        </authorList>
    </citation>
    <scope>NUCLEOTIDE SEQUENCE</scope>
    <source>
        <tissue evidence="14">Whole body</tissue>
    </source>
</reference>
<dbReference type="PANTHER" id="PTHR46600:SF1">
    <property type="entry name" value="THAP DOMAIN-CONTAINING PROTEIN 1"/>
    <property type="match status" value="1"/>
</dbReference>
<dbReference type="PANTHER" id="PTHR46600">
    <property type="entry name" value="THAP DOMAIN-CONTAINING"/>
    <property type="match status" value="1"/>
</dbReference>
<dbReference type="InterPro" id="IPR038441">
    <property type="entry name" value="THAP_Znf_sf"/>
</dbReference>
<dbReference type="GO" id="GO:0008270">
    <property type="term" value="F:zinc ion binding"/>
    <property type="evidence" value="ECO:0007669"/>
    <property type="project" value="UniProtKB-KW"/>
</dbReference>
<dbReference type="AlphaFoldDB" id="A0A2L2YLN6"/>
<keyword evidence="10" id="KW-0539">Nucleus</keyword>
<evidence type="ECO:0000256" key="2">
    <source>
        <dbReference type="ARBA" id="ARBA00006177"/>
    </source>
</evidence>
<evidence type="ECO:0000256" key="4">
    <source>
        <dbReference type="ARBA" id="ARBA00022771"/>
    </source>
</evidence>
<evidence type="ECO:0000259" key="13">
    <source>
        <dbReference type="PROSITE" id="PS50950"/>
    </source>
</evidence>
<evidence type="ECO:0000256" key="5">
    <source>
        <dbReference type="ARBA" id="ARBA00022833"/>
    </source>
</evidence>
<evidence type="ECO:0000256" key="9">
    <source>
        <dbReference type="ARBA" id="ARBA00023163"/>
    </source>
</evidence>
<evidence type="ECO:0000313" key="14">
    <source>
        <dbReference type="EMBL" id="LAA09022.1"/>
    </source>
</evidence>
<dbReference type="InterPro" id="IPR006612">
    <property type="entry name" value="THAP_Znf"/>
</dbReference>
<keyword evidence="8 12" id="KW-0238">DNA-binding</keyword>
<dbReference type="EMBL" id="IAAA01036577">
    <property type="protein sequence ID" value="LAA09022.1"/>
    <property type="molecule type" value="mRNA"/>
</dbReference>
<keyword evidence="9" id="KW-0804">Transcription</keyword>
<dbReference type="Pfam" id="PF05485">
    <property type="entry name" value="THAP"/>
    <property type="match status" value="1"/>
</dbReference>
<feature type="domain" description="THAP-type" evidence="13">
    <location>
        <begin position="1"/>
        <end position="95"/>
    </location>
</feature>
<name>A0A2L2YLN6_PARTP</name>
<protein>
    <recommendedName>
        <fullName evidence="13">THAP-type domain-containing protein</fullName>
    </recommendedName>
</protein>
<evidence type="ECO:0000256" key="10">
    <source>
        <dbReference type="ARBA" id="ARBA00023242"/>
    </source>
</evidence>
<sequence>MPRTCSVFGCRGNFRYGPKVSAFRFPRDPELAKIWAKCTMRKDFKPLENSRICELHFHKDDIIREISGFDEKTNRLITCRLQNPRMRKGAVPLYPLAP</sequence>
<evidence type="ECO:0000256" key="11">
    <source>
        <dbReference type="ARBA" id="ARBA00023306"/>
    </source>
</evidence>
<keyword evidence="6" id="KW-0805">Transcription regulation</keyword>
<dbReference type="SMART" id="SM00980">
    <property type="entry name" value="THAP"/>
    <property type="match status" value="1"/>
</dbReference>
<comment type="subcellular location">
    <subcellularLocation>
        <location evidence="1">Nucleus</location>
        <location evidence="1">Nucleoplasm</location>
    </subcellularLocation>
</comment>
<dbReference type="SUPFAM" id="SSF57716">
    <property type="entry name" value="Glucocorticoid receptor-like (DNA-binding domain)"/>
    <property type="match status" value="1"/>
</dbReference>
<evidence type="ECO:0000256" key="1">
    <source>
        <dbReference type="ARBA" id="ARBA00004642"/>
    </source>
</evidence>
<dbReference type="GO" id="GO:0043565">
    <property type="term" value="F:sequence-specific DNA binding"/>
    <property type="evidence" value="ECO:0007669"/>
    <property type="project" value="InterPro"/>
</dbReference>
<evidence type="ECO:0000256" key="12">
    <source>
        <dbReference type="PROSITE-ProRule" id="PRU00309"/>
    </source>
</evidence>
<evidence type="ECO:0000256" key="3">
    <source>
        <dbReference type="ARBA" id="ARBA00022723"/>
    </source>
</evidence>
<dbReference type="InterPro" id="IPR026516">
    <property type="entry name" value="THAP1/10"/>
</dbReference>
<dbReference type="PROSITE" id="PS50950">
    <property type="entry name" value="ZF_THAP"/>
    <property type="match status" value="1"/>
</dbReference>
<keyword evidence="11" id="KW-0131">Cell cycle</keyword>
<comment type="similarity">
    <text evidence="2">Belongs to the THAP1 family.</text>
</comment>
<evidence type="ECO:0000256" key="8">
    <source>
        <dbReference type="ARBA" id="ARBA00023125"/>
    </source>
</evidence>
<keyword evidence="7" id="KW-0175">Coiled coil</keyword>
<keyword evidence="5" id="KW-0862">Zinc</keyword>
<evidence type="ECO:0000256" key="7">
    <source>
        <dbReference type="ARBA" id="ARBA00023054"/>
    </source>
</evidence>
<keyword evidence="3" id="KW-0479">Metal-binding</keyword>
<organism evidence="14">
    <name type="scientific">Parasteatoda tepidariorum</name>
    <name type="common">Common house spider</name>
    <name type="synonym">Achaearanea tepidariorum</name>
    <dbReference type="NCBI Taxonomy" id="114398"/>
    <lineage>
        <taxon>Eukaryota</taxon>
        <taxon>Metazoa</taxon>
        <taxon>Ecdysozoa</taxon>
        <taxon>Arthropoda</taxon>
        <taxon>Chelicerata</taxon>
        <taxon>Arachnida</taxon>
        <taxon>Araneae</taxon>
        <taxon>Araneomorphae</taxon>
        <taxon>Entelegynae</taxon>
        <taxon>Araneoidea</taxon>
        <taxon>Theridiidae</taxon>
        <taxon>Parasteatoda</taxon>
    </lineage>
</organism>
<dbReference type="Gene3D" id="6.20.210.20">
    <property type="entry name" value="THAP domain"/>
    <property type="match status" value="1"/>
</dbReference>